<keyword evidence="2" id="KW-1185">Reference proteome</keyword>
<sequence length="29" mass="3182">MDLVYLGLTLGFTALTLAFVRLCQHAEGK</sequence>
<organism evidence="1 2">
    <name type="scientific">Aquitalea magnusonii</name>
    <dbReference type="NCBI Taxonomy" id="332411"/>
    <lineage>
        <taxon>Bacteria</taxon>
        <taxon>Pseudomonadati</taxon>
        <taxon>Pseudomonadota</taxon>
        <taxon>Betaproteobacteria</taxon>
        <taxon>Neisseriales</taxon>
        <taxon>Chromobacteriaceae</taxon>
        <taxon>Aquitalea</taxon>
    </lineage>
</organism>
<dbReference type="EMBL" id="QJKC01000002">
    <property type="protein sequence ID" value="PXX50573.1"/>
    <property type="molecule type" value="Genomic_DNA"/>
</dbReference>
<dbReference type="Proteomes" id="UP000248395">
    <property type="component" value="Unassembled WGS sequence"/>
</dbReference>
<protein>
    <recommendedName>
        <fullName evidence="3">Potassium ABC transporter ATPase</fullName>
    </recommendedName>
</protein>
<evidence type="ECO:0008006" key="3">
    <source>
        <dbReference type="Google" id="ProtNLM"/>
    </source>
</evidence>
<proteinExistence type="predicted"/>
<dbReference type="AlphaFoldDB" id="A0A318JLG0"/>
<evidence type="ECO:0000313" key="1">
    <source>
        <dbReference type="EMBL" id="PXX50573.1"/>
    </source>
</evidence>
<comment type="caution">
    <text evidence="1">The sequence shown here is derived from an EMBL/GenBank/DDBJ whole genome shotgun (WGS) entry which is preliminary data.</text>
</comment>
<accession>A0A318JLG0</accession>
<gene>
    <name evidence="1" type="ORF">DFR38_102230</name>
</gene>
<reference evidence="1 2" key="1">
    <citation type="submission" date="2018-05" db="EMBL/GenBank/DDBJ databases">
        <title>Genomic Encyclopedia of Type Strains, Phase IV (KMG-IV): sequencing the most valuable type-strain genomes for metagenomic binning, comparative biology and taxonomic classification.</title>
        <authorList>
            <person name="Goeker M."/>
        </authorList>
    </citation>
    <scope>NUCLEOTIDE SEQUENCE [LARGE SCALE GENOMIC DNA]</scope>
    <source>
        <strain evidence="1 2">DSM 25134</strain>
    </source>
</reference>
<evidence type="ECO:0000313" key="2">
    <source>
        <dbReference type="Proteomes" id="UP000248395"/>
    </source>
</evidence>
<name>A0A318JLG0_9NEIS</name>